<dbReference type="AlphaFoldDB" id="A0A8J3D8M0"/>
<dbReference type="InterPro" id="IPR029010">
    <property type="entry name" value="ThuA-like"/>
</dbReference>
<dbReference type="InterPro" id="IPR029062">
    <property type="entry name" value="Class_I_gatase-like"/>
</dbReference>
<dbReference type="SUPFAM" id="SSF52317">
    <property type="entry name" value="Class I glutamine amidotransferase-like"/>
    <property type="match status" value="1"/>
</dbReference>
<feature type="domain" description="ThuA-like" evidence="2">
    <location>
        <begin position="34"/>
        <end position="243"/>
    </location>
</feature>
<dbReference type="PANTHER" id="PTHR40469">
    <property type="entry name" value="SECRETED GLYCOSYL HYDROLASE"/>
    <property type="match status" value="1"/>
</dbReference>
<keyword evidence="1" id="KW-0732">Signal</keyword>
<dbReference type="Gene3D" id="3.40.50.880">
    <property type="match status" value="1"/>
</dbReference>
<reference evidence="3 4" key="1">
    <citation type="journal article" date="2014" name="Int. J. Syst. Evol. Microbiol.">
        <title>Complete genome sequence of Corynebacterium casei LMG S-19264T (=DSM 44701T), isolated from a smear-ripened cheese.</title>
        <authorList>
            <consortium name="US DOE Joint Genome Institute (JGI-PGF)"/>
            <person name="Walter F."/>
            <person name="Albersmeier A."/>
            <person name="Kalinowski J."/>
            <person name="Ruckert C."/>
        </authorList>
    </citation>
    <scope>NUCLEOTIDE SEQUENCE [LARGE SCALE GENOMIC DNA]</scope>
    <source>
        <strain evidence="3 4">KCTC 12866</strain>
    </source>
</reference>
<evidence type="ECO:0000313" key="3">
    <source>
        <dbReference type="EMBL" id="GHB88289.1"/>
    </source>
</evidence>
<evidence type="ECO:0000259" key="2">
    <source>
        <dbReference type="Pfam" id="PF06283"/>
    </source>
</evidence>
<comment type="caution">
    <text evidence="3">The sequence shown here is derived from an EMBL/GenBank/DDBJ whole genome shotgun (WGS) entry which is preliminary data.</text>
</comment>
<feature type="signal peptide" evidence="1">
    <location>
        <begin position="1"/>
        <end position="15"/>
    </location>
</feature>
<protein>
    <recommendedName>
        <fullName evidence="2">ThuA-like domain-containing protein</fullName>
    </recommendedName>
</protein>
<proteinExistence type="predicted"/>
<feature type="chain" id="PRO_5035211645" description="ThuA-like domain-containing protein" evidence="1">
    <location>
        <begin position="16"/>
        <end position="248"/>
    </location>
</feature>
<dbReference type="EMBL" id="BMXF01000009">
    <property type="protein sequence ID" value="GHB88289.1"/>
    <property type="molecule type" value="Genomic_DNA"/>
</dbReference>
<keyword evidence="4" id="KW-1185">Reference proteome</keyword>
<accession>A0A8J3D8M0</accession>
<dbReference type="PANTHER" id="PTHR40469:SF2">
    <property type="entry name" value="GALACTOSE-BINDING DOMAIN-LIKE SUPERFAMILY PROTEIN"/>
    <property type="match status" value="1"/>
</dbReference>
<dbReference type="Pfam" id="PF06283">
    <property type="entry name" value="ThuA"/>
    <property type="match status" value="1"/>
</dbReference>
<sequence>MLLCLLALLTFSVQAAPFATSGAATPGATAPDAILVFSKTAGFRHKSIEAGKVALMKLGAENRFQVDTTEDASAFTLDNLKKYKTVVFLSTTGDILNAEQQAAFEKYIQGGGGWLGIHAAADTEYDWPWYNKLAGAYFLSHPKQQNVDVIVWNKVHPTTSFLPNMWRRFDELYNYKSIQPGIIVLATLDETSYEGGKNGRMHPFIWYHEFDGGRAYYTGGGHTDESYVEPLFVKHLLEALKWTMRRTK</sequence>
<evidence type="ECO:0000313" key="4">
    <source>
        <dbReference type="Proteomes" id="UP000598271"/>
    </source>
</evidence>
<gene>
    <name evidence="3" type="ORF">GCM10007390_50470</name>
</gene>
<evidence type="ECO:0000256" key="1">
    <source>
        <dbReference type="SAM" id="SignalP"/>
    </source>
</evidence>
<dbReference type="Proteomes" id="UP000598271">
    <property type="component" value="Unassembled WGS sequence"/>
</dbReference>
<name>A0A8J3D8M0_9BACT</name>
<organism evidence="3 4">
    <name type="scientific">Persicitalea jodogahamensis</name>
    <dbReference type="NCBI Taxonomy" id="402147"/>
    <lineage>
        <taxon>Bacteria</taxon>
        <taxon>Pseudomonadati</taxon>
        <taxon>Bacteroidota</taxon>
        <taxon>Cytophagia</taxon>
        <taxon>Cytophagales</taxon>
        <taxon>Spirosomataceae</taxon>
        <taxon>Persicitalea</taxon>
    </lineage>
</organism>